<feature type="transmembrane region" description="Helical" evidence="7">
    <location>
        <begin position="57"/>
        <end position="73"/>
    </location>
</feature>
<evidence type="ECO:0000256" key="4">
    <source>
        <dbReference type="ARBA" id="ARBA00022989"/>
    </source>
</evidence>
<evidence type="ECO:0000313" key="9">
    <source>
        <dbReference type="EMBL" id="MBA2225210.1"/>
    </source>
</evidence>
<accession>A0A7V8VBZ3</accession>
<feature type="transmembrane region" description="Helical" evidence="7">
    <location>
        <begin position="19"/>
        <end position="37"/>
    </location>
</feature>
<comment type="caution">
    <text evidence="9">The sequence shown here is derived from an EMBL/GenBank/DDBJ whole genome shotgun (WGS) entry which is preliminary data.</text>
</comment>
<dbReference type="GO" id="GO:0016020">
    <property type="term" value="C:membrane"/>
    <property type="evidence" value="ECO:0007669"/>
    <property type="project" value="UniProtKB-SubCell"/>
</dbReference>
<feature type="transmembrane region" description="Helical" evidence="7">
    <location>
        <begin position="294"/>
        <end position="315"/>
    </location>
</feature>
<dbReference type="SUPFAM" id="SSF103473">
    <property type="entry name" value="MFS general substrate transporter"/>
    <property type="match status" value="1"/>
</dbReference>
<keyword evidence="5" id="KW-0534">Nitrate assimilation</keyword>
<feature type="transmembrane region" description="Helical" evidence="7">
    <location>
        <begin position="387"/>
        <end position="408"/>
    </location>
</feature>
<organism evidence="9 10">
    <name type="scientific">Thermogemmata fonticola</name>
    <dbReference type="NCBI Taxonomy" id="2755323"/>
    <lineage>
        <taxon>Bacteria</taxon>
        <taxon>Pseudomonadati</taxon>
        <taxon>Planctomycetota</taxon>
        <taxon>Planctomycetia</taxon>
        <taxon>Gemmatales</taxon>
        <taxon>Gemmataceae</taxon>
        <taxon>Thermogemmata</taxon>
    </lineage>
</organism>
<evidence type="ECO:0000256" key="1">
    <source>
        <dbReference type="ARBA" id="ARBA00004141"/>
    </source>
</evidence>
<evidence type="ECO:0000256" key="7">
    <source>
        <dbReference type="SAM" id="Phobius"/>
    </source>
</evidence>
<comment type="similarity">
    <text evidence="2">Belongs to the major facilitator superfamily. Nitrate/nitrite porter (TC 2.A.1.8) family.</text>
</comment>
<dbReference type="GO" id="GO:0015112">
    <property type="term" value="F:nitrate transmembrane transporter activity"/>
    <property type="evidence" value="ECO:0007669"/>
    <property type="project" value="InterPro"/>
</dbReference>
<keyword evidence="4 7" id="KW-1133">Transmembrane helix</keyword>
<dbReference type="EMBL" id="JACEFB010000001">
    <property type="protein sequence ID" value="MBA2225210.1"/>
    <property type="molecule type" value="Genomic_DNA"/>
</dbReference>
<evidence type="ECO:0000259" key="8">
    <source>
        <dbReference type="PROSITE" id="PS50850"/>
    </source>
</evidence>
<evidence type="ECO:0000256" key="6">
    <source>
        <dbReference type="ARBA" id="ARBA00023136"/>
    </source>
</evidence>
<dbReference type="InterPro" id="IPR036259">
    <property type="entry name" value="MFS_trans_sf"/>
</dbReference>
<evidence type="ECO:0000313" key="10">
    <source>
        <dbReference type="Proteomes" id="UP000542342"/>
    </source>
</evidence>
<sequence>MRETVEAAPSEATGPRQRVLWLSTWSFTLLFAVWLMYGVLGVKIRDELSLTPGQFEWLLAVAILAGSLPRLHFGIWADRYGGRKVMTALLLLVVLPTLWVSYASSYWELLLCAAIFGLAGNAFTVGISWNSAWFPDRIKGTALGIFGAGNVGASLTKFLAPPLLALIPAAGFAQGAIPGGWRFIPLVYTLLLLLTAAAVWFVAPRPDRCPGQGRSRRDLYAPLQHMRVWRFSLYYVVVFGAYVALAAYLPKYYVDVYGLPLATAGYLTALYIFPASLLRPLGGWLSDRYGPRCVTYGVFITMTVALAFICLPNHWCDPGVIGFTALMFIVGCAMGIGKGSVYKYIPNYFPNDVGAVGGMVGMLGALGGFILPPLFGILGRWLQSPQAAFLALLLLTLLSLGWLHWTVLRLKLQQQLQSIQQAIPLPVSVTEVNKASS</sequence>
<feature type="transmembrane region" description="Helical" evidence="7">
    <location>
        <begin position="353"/>
        <end position="375"/>
    </location>
</feature>
<dbReference type="InterPro" id="IPR020846">
    <property type="entry name" value="MFS_dom"/>
</dbReference>
<dbReference type="PANTHER" id="PTHR23515">
    <property type="entry name" value="HIGH-AFFINITY NITRATE TRANSPORTER 2.3"/>
    <property type="match status" value="1"/>
</dbReference>
<dbReference type="Pfam" id="PF07690">
    <property type="entry name" value="MFS_1"/>
    <property type="match status" value="1"/>
</dbReference>
<comment type="subcellular location">
    <subcellularLocation>
        <location evidence="1">Membrane</location>
        <topology evidence="1">Multi-pass membrane protein</topology>
    </subcellularLocation>
</comment>
<feature type="transmembrane region" description="Helical" evidence="7">
    <location>
        <begin position="108"/>
        <end position="129"/>
    </location>
</feature>
<dbReference type="Gene3D" id="1.20.1250.20">
    <property type="entry name" value="MFS general substrate transporter like domains"/>
    <property type="match status" value="2"/>
</dbReference>
<dbReference type="RefSeq" id="WP_194536592.1">
    <property type="nucleotide sequence ID" value="NZ_JACEFB010000001.1"/>
</dbReference>
<dbReference type="InterPro" id="IPR011701">
    <property type="entry name" value="MFS"/>
</dbReference>
<dbReference type="CDD" id="cd17341">
    <property type="entry name" value="MFS_NRT2_like"/>
    <property type="match status" value="1"/>
</dbReference>
<evidence type="ECO:0000256" key="2">
    <source>
        <dbReference type="ARBA" id="ARBA00008432"/>
    </source>
</evidence>
<keyword evidence="3 7" id="KW-0812">Transmembrane</keyword>
<evidence type="ECO:0000256" key="5">
    <source>
        <dbReference type="ARBA" id="ARBA00023063"/>
    </source>
</evidence>
<dbReference type="AlphaFoldDB" id="A0A7V8VBZ3"/>
<keyword evidence="10" id="KW-1185">Reference proteome</keyword>
<feature type="domain" description="Major facilitator superfamily (MFS) profile" evidence="8">
    <location>
        <begin position="18"/>
        <end position="411"/>
    </location>
</feature>
<name>A0A7V8VBZ3_9BACT</name>
<protein>
    <submittedName>
        <fullName evidence="9">NarK/NasA family nitrate transporter</fullName>
    </submittedName>
</protein>
<keyword evidence="6 7" id="KW-0472">Membrane</keyword>
<feature type="transmembrane region" description="Helical" evidence="7">
    <location>
        <begin position="321"/>
        <end position="341"/>
    </location>
</feature>
<dbReference type="PROSITE" id="PS50850">
    <property type="entry name" value="MFS"/>
    <property type="match status" value="1"/>
</dbReference>
<feature type="transmembrane region" description="Helical" evidence="7">
    <location>
        <begin position="183"/>
        <end position="203"/>
    </location>
</feature>
<proteinExistence type="inferred from homology"/>
<dbReference type="GO" id="GO:0042128">
    <property type="term" value="P:nitrate assimilation"/>
    <property type="evidence" value="ECO:0007669"/>
    <property type="project" value="UniProtKB-KW"/>
</dbReference>
<dbReference type="InterPro" id="IPR044772">
    <property type="entry name" value="NO3_transporter"/>
</dbReference>
<gene>
    <name evidence="9" type="ORF">H0921_03435</name>
</gene>
<evidence type="ECO:0000256" key="3">
    <source>
        <dbReference type="ARBA" id="ARBA00022692"/>
    </source>
</evidence>
<feature type="transmembrane region" description="Helical" evidence="7">
    <location>
        <begin position="85"/>
        <end position="102"/>
    </location>
</feature>
<feature type="transmembrane region" description="Helical" evidence="7">
    <location>
        <begin position="233"/>
        <end position="250"/>
    </location>
</feature>
<dbReference type="Proteomes" id="UP000542342">
    <property type="component" value="Unassembled WGS sequence"/>
</dbReference>
<reference evidence="9 10" key="1">
    <citation type="submission" date="2020-07" db="EMBL/GenBank/DDBJ databases">
        <title>Thermogemmata thermophila gen. nov., sp. nov., a novel moderate thermophilic planctomycete from a Kamchatka hot spring.</title>
        <authorList>
            <person name="Elcheninov A.G."/>
            <person name="Podosokorskaya O.A."/>
            <person name="Kovaleva O.L."/>
            <person name="Novikov A."/>
            <person name="Bonch-Osmolovskaya E.A."/>
            <person name="Toshchakov S.V."/>
            <person name="Kublanov I.V."/>
        </authorList>
    </citation>
    <scope>NUCLEOTIDE SEQUENCE [LARGE SCALE GENOMIC DNA]</scope>
    <source>
        <strain evidence="9 10">2918</strain>
    </source>
</reference>